<reference evidence="1 2" key="1">
    <citation type="submission" date="2018-01" db="EMBL/GenBank/DDBJ databases">
        <title>The draft genome sequence of Cohaesibacter sp. H1304.</title>
        <authorList>
            <person name="Wang N.-N."/>
            <person name="Du Z.-J."/>
        </authorList>
    </citation>
    <scope>NUCLEOTIDE SEQUENCE [LARGE SCALE GENOMIC DNA]</scope>
    <source>
        <strain evidence="1 2">H1304</strain>
    </source>
</reference>
<organism evidence="1 2">
    <name type="scientific">Cohaesibacter celericrescens</name>
    <dbReference type="NCBI Taxonomy" id="2067669"/>
    <lineage>
        <taxon>Bacteria</taxon>
        <taxon>Pseudomonadati</taxon>
        <taxon>Pseudomonadota</taxon>
        <taxon>Alphaproteobacteria</taxon>
        <taxon>Hyphomicrobiales</taxon>
        <taxon>Cohaesibacteraceae</taxon>
    </lineage>
</organism>
<sequence>MKSDFHSAIYTAPSDDAMFETTPVRISQPCASHTQTTTDNPAFTDLKAFVIAKRDRSICAKLRGNPMSQIQSLYLWTSTFKPQKGRKNAFADPLESPEWRPFLKWIELYHRT</sequence>
<protein>
    <submittedName>
        <fullName evidence="1">Uncharacterized protein</fullName>
    </submittedName>
</protein>
<dbReference type="Proteomes" id="UP000234881">
    <property type="component" value="Unassembled WGS sequence"/>
</dbReference>
<evidence type="ECO:0000313" key="2">
    <source>
        <dbReference type="Proteomes" id="UP000234881"/>
    </source>
</evidence>
<evidence type="ECO:0000313" key="1">
    <source>
        <dbReference type="EMBL" id="PLW76353.1"/>
    </source>
</evidence>
<accession>A0A2N5XPD0</accession>
<name>A0A2N5XPD0_9HYPH</name>
<gene>
    <name evidence="1" type="ORF">C0081_15835</name>
</gene>
<proteinExistence type="predicted"/>
<keyword evidence="2" id="KW-1185">Reference proteome</keyword>
<dbReference type="AlphaFoldDB" id="A0A2N5XPD0"/>
<dbReference type="EMBL" id="PKUQ01000031">
    <property type="protein sequence ID" value="PLW76353.1"/>
    <property type="molecule type" value="Genomic_DNA"/>
</dbReference>
<comment type="caution">
    <text evidence="1">The sequence shown here is derived from an EMBL/GenBank/DDBJ whole genome shotgun (WGS) entry which is preliminary data.</text>
</comment>